<evidence type="ECO:0000256" key="1">
    <source>
        <dbReference type="ARBA" id="ARBA00023015"/>
    </source>
</evidence>
<dbReference type="PROSITE" id="PS51294">
    <property type="entry name" value="HTH_MYB"/>
    <property type="match status" value="1"/>
</dbReference>
<dbReference type="Gene3D" id="1.10.10.60">
    <property type="entry name" value="Homeodomain-like"/>
    <property type="match status" value="1"/>
</dbReference>
<dbReference type="InterPro" id="IPR006447">
    <property type="entry name" value="Myb_dom_plants"/>
</dbReference>
<feature type="compositionally biased region" description="Polar residues" evidence="4">
    <location>
        <begin position="220"/>
        <end position="232"/>
    </location>
</feature>
<gene>
    <name evidence="6" type="ORF">H6P81_019632</name>
</gene>
<keyword evidence="7" id="KW-1185">Reference proteome</keyword>
<reference evidence="6 7" key="1">
    <citation type="submission" date="2021-07" db="EMBL/GenBank/DDBJ databases">
        <title>The Aristolochia fimbriata genome: insights into angiosperm evolution, floral development and chemical biosynthesis.</title>
        <authorList>
            <person name="Jiao Y."/>
        </authorList>
    </citation>
    <scope>NUCLEOTIDE SEQUENCE [LARGE SCALE GENOMIC DNA]</scope>
    <source>
        <strain evidence="6">IBCAS-2021</strain>
        <tissue evidence="6">Leaf</tissue>
    </source>
</reference>
<evidence type="ECO:0000256" key="3">
    <source>
        <dbReference type="ARBA" id="ARBA00023242"/>
    </source>
</evidence>
<dbReference type="EMBL" id="JAINDJ010000008">
    <property type="protein sequence ID" value="KAG9439467.1"/>
    <property type="molecule type" value="Genomic_DNA"/>
</dbReference>
<accession>A0AAV7DW44</accession>
<dbReference type="PANTHER" id="PTHR31314:SF113">
    <property type="entry name" value="MYB FAMILY TRANSCRIPTION FACTOR MPH1"/>
    <property type="match status" value="1"/>
</dbReference>
<dbReference type="PANTHER" id="PTHR31314">
    <property type="entry name" value="MYB FAMILY TRANSCRIPTION FACTOR PHL7-LIKE"/>
    <property type="match status" value="1"/>
</dbReference>
<organism evidence="6 7">
    <name type="scientific">Aristolochia fimbriata</name>
    <name type="common">White veined hardy Dutchman's pipe vine</name>
    <dbReference type="NCBI Taxonomy" id="158543"/>
    <lineage>
        <taxon>Eukaryota</taxon>
        <taxon>Viridiplantae</taxon>
        <taxon>Streptophyta</taxon>
        <taxon>Embryophyta</taxon>
        <taxon>Tracheophyta</taxon>
        <taxon>Spermatophyta</taxon>
        <taxon>Magnoliopsida</taxon>
        <taxon>Magnoliidae</taxon>
        <taxon>Piperales</taxon>
        <taxon>Aristolochiaceae</taxon>
        <taxon>Aristolochia</taxon>
    </lineage>
</organism>
<dbReference type="Proteomes" id="UP000825729">
    <property type="component" value="Unassembled WGS sequence"/>
</dbReference>
<dbReference type="SUPFAM" id="SSF46689">
    <property type="entry name" value="Homeodomain-like"/>
    <property type="match status" value="1"/>
</dbReference>
<dbReference type="NCBIfam" id="TIGR01557">
    <property type="entry name" value="myb_SHAQKYF"/>
    <property type="match status" value="1"/>
</dbReference>
<name>A0AAV7DW44_ARIFI</name>
<dbReference type="InterPro" id="IPR009057">
    <property type="entry name" value="Homeodomain-like_sf"/>
</dbReference>
<dbReference type="AlphaFoldDB" id="A0AAV7DW44"/>
<dbReference type="InterPro" id="IPR046955">
    <property type="entry name" value="PHR1-like"/>
</dbReference>
<dbReference type="GO" id="GO:0003677">
    <property type="term" value="F:DNA binding"/>
    <property type="evidence" value="ECO:0007669"/>
    <property type="project" value="InterPro"/>
</dbReference>
<evidence type="ECO:0000313" key="7">
    <source>
        <dbReference type="Proteomes" id="UP000825729"/>
    </source>
</evidence>
<evidence type="ECO:0000256" key="4">
    <source>
        <dbReference type="SAM" id="MobiDB-lite"/>
    </source>
</evidence>
<feature type="domain" description="HTH myb-type" evidence="5">
    <location>
        <begin position="14"/>
        <end position="74"/>
    </location>
</feature>
<keyword evidence="1" id="KW-0805">Transcription regulation</keyword>
<keyword evidence="2" id="KW-0804">Transcription</keyword>
<keyword evidence="3" id="KW-0539">Nucleus</keyword>
<proteinExistence type="predicted"/>
<feature type="region of interest" description="Disordered" evidence="4">
    <location>
        <begin position="204"/>
        <end position="232"/>
    </location>
</feature>
<comment type="caution">
    <text evidence="6">The sequence shown here is derived from an EMBL/GenBank/DDBJ whole genome shotgun (WGS) entry which is preliminary data.</text>
</comment>
<evidence type="ECO:0000256" key="2">
    <source>
        <dbReference type="ARBA" id="ARBA00023163"/>
    </source>
</evidence>
<dbReference type="InterPro" id="IPR017930">
    <property type="entry name" value="Myb_dom"/>
</dbReference>
<dbReference type="Pfam" id="PF00249">
    <property type="entry name" value="Myb_DNA-binding"/>
    <property type="match status" value="1"/>
</dbReference>
<evidence type="ECO:0000259" key="5">
    <source>
        <dbReference type="PROSITE" id="PS51294"/>
    </source>
</evidence>
<evidence type="ECO:0000313" key="6">
    <source>
        <dbReference type="EMBL" id="KAG9439467.1"/>
    </source>
</evidence>
<protein>
    <recommendedName>
        <fullName evidence="5">HTH myb-type domain-containing protein</fullName>
    </recommendedName>
</protein>
<dbReference type="InterPro" id="IPR001005">
    <property type="entry name" value="SANT/Myb"/>
</dbReference>
<dbReference type="GO" id="GO:0003700">
    <property type="term" value="F:DNA-binding transcription factor activity"/>
    <property type="evidence" value="ECO:0007669"/>
    <property type="project" value="InterPro"/>
</dbReference>
<sequence>MREAGKFPTRQYNRSEAPRLRWTAELHSRFSEAVDLLGGPQKATPKRIVILMGVKGLSIAHVKSHLQMYRTAKDGDQIVRDVAKKGSIPGKRNQSCTSTSTATVTIFDTSSFCTSTPWTWDPRYSFSCQRSEGNKDPWKVNLNQLLGRENLWGRDDKYYSRCKEEMDSFGSFGSQLTDQMSPLQGKIREDINLRNSCEPSLSFGTWEENRDENMGDPCGTTESDISTEGGTSFQFTENQKPLTTADHHIDLELSISITPSS</sequence>